<keyword evidence="2" id="KW-1185">Reference proteome</keyword>
<proteinExistence type="predicted"/>
<dbReference type="Pfam" id="PF20290">
    <property type="entry name" value="MC4"/>
    <property type="match status" value="1"/>
</dbReference>
<accession>A0ABT1UGQ8</accession>
<dbReference type="Proteomes" id="UP001524569">
    <property type="component" value="Unassembled WGS sequence"/>
</dbReference>
<evidence type="ECO:0000313" key="1">
    <source>
        <dbReference type="EMBL" id="MCQ8181038.1"/>
    </source>
</evidence>
<name>A0ABT1UGQ8_9GAMM</name>
<protein>
    <submittedName>
        <fullName evidence="1">Uncharacterized protein</fullName>
    </submittedName>
</protein>
<comment type="caution">
    <text evidence="1">The sequence shown here is derived from an EMBL/GenBank/DDBJ whole genome shotgun (WGS) entry which is preliminary data.</text>
</comment>
<evidence type="ECO:0000313" key="2">
    <source>
        <dbReference type="Proteomes" id="UP001524569"/>
    </source>
</evidence>
<gene>
    <name evidence="1" type="ORF">NP603_07960</name>
</gene>
<dbReference type="EMBL" id="JANIBM010000006">
    <property type="protein sequence ID" value="MCQ8181038.1"/>
    <property type="molecule type" value="Genomic_DNA"/>
</dbReference>
<reference evidence="1 2" key="1">
    <citation type="submission" date="2022-07" db="EMBL/GenBank/DDBJ databases">
        <title>Methylomonas rivi sp. nov., Methylomonas rosea sp. nov., Methylomonas aureus sp. nov. and Methylomonas subterranea sp. nov., four novel methanotrophs isolated from a freshwater creek and the deep terrestrial subsurface.</title>
        <authorList>
            <person name="Abin C."/>
            <person name="Sankaranarayanan K."/>
            <person name="Garner C."/>
            <person name="Sindelar R."/>
            <person name="Kotary K."/>
            <person name="Garner R."/>
            <person name="Barclay S."/>
            <person name="Lawson P."/>
            <person name="Krumholz L."/>
        </authorList>
    </citation>
    <scope>NUCLEOTIDE SEQUENCE [LARGE SCALE GENOMIC DNA]</scope>
    <source>
        <strain evidence="1 2">SURF-1</strain>
    </source>
</reference>
<dbReference type="InterPro" id="IPR046902">
    <property type="entry name" value="ABC-3C_MC4"/>
</dbReference>
<sequence>MNKLPYIQPERELHYNLGVLLLILGSLAQTSRNKKVLTIDKIQSFYFLVTKPAFLNKVLMLANKHQIAIDDVDYYTVDTLSVNVDELFDRDRLMIMIKILSSKQYLSFEYSSSEGFLFDLTDTGKFIAGKLENGYFRKIKLFIEQLSSLQSQSPSKLNGYINTVLKQGI</sequence>
<organism evidence="1 2">
    <name type="scientific">Methylomonas aurea</name>
    <dbReference type="NCBI Taxonomy" id="2952224"/>
    <lineage>
        <taxon>Bacteria</taxon>
        <taxon>Pseudomonadati</taxon>
        <taxon>Pseudomonadota</taxon>
        <taxon>Gammaproteobacteria</taxon>
        <taxon>Methylococcales</taxon>
        <taxon>Methylococcaceae</taxon>
        <taxon>Methylomonas</taxon>
    </lineage>
</organism>
<dbReference type="RefSeq" id="WP_033155934.1">
    <property type="nucleotide sequence ID" value="NZ_JANIBM010000006.1"/>
</dbReference>